<dbReference type="FunFam" id="3.40.47.10:FF:000013">
    <property type="entry name" value="Acetyl-CoA acetyltransferase"/>
    <property type="match status" value="1"/>
</dbReference>
<dbReference type="PANTHER" id="PTHR43853">
    <property type="entry name" value="3-KETOACYL-COA THIOLASE, PEROXISOMAL"/>
    <property type="match status" value="1"/>
</dbReference>
<dbReference type="AlphaFoldDB" id="A0AB39SXI1"/>
<dbReference type="EMBL" id="CP163444">
    <property type="protein sequence ID" value="XDQ71949.1"/>
    <property type="molecule type" value="Genomic_DNA"/>
</dbReference>
<dbReference type="Gene3D" id="3.40.47.10">
    <property type="match status" value="1"/>
</dbReference>
<dbReference type="EC" id="2.3.1.9" evidence="13"/>
<dbReference type="Pfam" id="PF00108">
    <property type="entry name" value="Thiolase_N"/>
    <property type="match status" value="1"/>
</dbReference>
<feature type="domain" description="Thiolase C-terminal" evidence="12">
    <location>
        <begin position="282"/>
        <end position="404"/>
    </location>
</feature>
<evidence type="ECO:0000259" key="11">
    <source>
        <dbReference type="Pfam" id="PF00108"/>
    </source>
</evidence>
<dbReference type="InterPro" id="IPR020616">
    <property type="entry name" value="Thiolase_N"/>
</dbReference>
<sequence>MPEAVIVSTARSPIGRAFKGSLKDLRPDDLTATIIQAALAKVPELDPRDIDDLMLGCGLPGGEQGNNLGRIVAVQMGMDHLPGCTITRYCSSSLQTSRMALHAIKAGEGDVFISAGVEMVSRFVKGNSDSLPDTHNPFFAEAEARTAEVAASEGSTWHDPREDGIVPDAYIAMGQTAENLARWKGISRQEMDEFGVRSQNLAEQAIKNGFWEREITPVTLPDGTVVSADDGPRAGVTLEGVQGLKPVFRPDGLVTAGNCCPLNDGAAALVIMSDTKARELGLTPLARIVSTGVSGLSPEIMGLGPVEASKQALKRAGLTIGDIDLAEINEAFAAQVIPSYQDLGLDLDKVNVNGGAIAVGHPFGMTGARITGTLINSLQFHDKQFGLETMCVGGGQGMAMVIERLS</sequence>
<dbReference type="PIRSF" id="PIRSF000429">
    <property type="entry name" value="Ac-CoA_Ac_transf"/>
    <property type="match status" value="1"/>
</dbReference>
<dbReference type="NCBIfam" id="NF005890">
    <property type="entry name" value="PRK07851.1"/>
    <property type="match status" value="1"/>
</dbReference>
<dbReference type="PROSITE" id="PS00737">
    <property type="entry name" value="THIOLASE_2"/>
    <property type="match status" value="1"/>
</dbReference>
<dbReference type="InterPro" id="IPR016039">
    <property type="entry name" value="Thiolase-like"/>
</dbReference>
<comment type="similarity">
    <text evidence="2 10">Belongs to the thiolase-like superfamily. Thiolase family.</text>
</comment>
<organism evidence="13">
    <name type="scientific">Streptomyces sp. R44</name>
    <dbReference type="NCBI Taxonomy" id="3238633"/>
    <lineage>
        <taxon>Bacteria</taxon>
        <taxon>Bacillati</taxon>
        <taxon>Actinomycetota</taxon>
        <taxon>Actinomycetes</taxon>
        <taxon>Kitasatosporales</taxon>
        <taxon>Streptomycetaceae</taxon>
        <taxon>Streptomyces</taxon>
    </lineage>
</organism>
<dbReference type="PANTHER" id="PTHR43853:SF8">
    <property type="entry name" value="3-KETOACYL-COA THIOLASE, PEROXISOMAL"/>
    <property type="match status" value="1"/>
</dbReference>
<evidence type="ECO:0000256" key="5">
    <source>
        <dbReference type="ARBA" id="ARBA00022946"/>
    </source>
</evidence>
<dbReference type="GO" id="GO:0010124">
    <property type="term" value="P:phenylacetate catabolic process"/>
    <property type="evidence" value="ECO:0007669"/>
    <property type="project" value="TreeGrafter"/>
</dbReference>
<evidence type="ECO:0000256" key="10">
    <source>
        <dbReference type="RuleBase" id="RU003557"/>
    </source>
</evidence>
<feature type="domain" description="Thiolase N-terminal" evidence="11">
    <location>
        <begin position="5"/>
        <end position="274"/>
    </location>
</feature>
<keyword evidence="4" id="KW-0276">Fatty acid metabolism</keyword>
<feature type="active site" description="Proton acceptor" evidence="9">
    <location>
        <position position="391"/>
    </location>
</feature>
<dbReference type="InterPro" id="IPR020617">
    <property type="entry name" value="Thiolase_C"/>
</dbReference>
<accession>A0AB39SXI1</accession>
<dbReference type="Pfam" id="PF02803">
    <property type="entry name" value="Thiolase_C"/>
    <property type="match status" value="1"/>
</dbReference>
<keyword evidence="7" id="KW-0576">Peroxisome</keyword>
<dbReference type="InterPro" id="IPR050215">
    <property type="entry name" value="Thiolase-like_sf_Thiolase"/>
</dbReference>
<dbReference type="GO" id="GO:0003985">
    <property type="term" value="F:acetyl-CoA C-acetyltransferase activity"/>
    <property type="evidence" value="ECO:0007669"/>
    <property type="project" value="UniProtKB-EC"/>
</dbReference>
<comment type="subcellular location">
    <subcellularLocation>
        <location evidence="1">Peroxisome</location>
    </subcellularLocation>
</comment>
<feature type="active site" description="Proton acceptor" evidence="9">
    <location>
        <position position="361"/>
    </location>
</feature>
<name>A0AB39SXI1_9ACTN</name>
<dbReference type="InterPro" id="IPR002155">
    <property type="entry name" value="Thiolase"/>
</dbReference>
<protein>
    <submittedName>
        <fullName evidence="13">Acetyl-CoA C-acetyltransferase</fullName>
        <ecNumber evidence="13">2.3.1.9</ecNumber>
    </submittedName>
</protein>
<evidence type="ECO:0000256" key="8">
    <source>
        <dbReference type="ARBA" id="ARBA00023315"/>
    </source>
</evidence>
<evidence type="ECO:0000256" key="3">
    <source>
        <dbReference type="ARBA" id="ARBA00022679"/>
    </source>
</evidence>
<dbReference type="InterPro" id="IPR020613">
    <property type="entry name" value="Thiolase_CS"/>
</dbReference>
<gene>
    <name evidence="13" type="ORF">AB5J54_16145</name>
</gene>
<dbReference type="RefSeq" id="WP_369144607.1">
    <property type="nucleotide sequence ID" value="NZ_CP163444.1"/>
</dbReference>
<dbReference type="GO" id="GO:0005737">
    <property type="term" value="C:cytoplasm"/>
    <property type="evidence" value="ECO:0007669"/>
    <property type="project" value="UniProtKB-ARBA"/>
</dbReference>
<evidence type="ECO:0000256" key="7">
    <source>
        <dbReference type="ARBA" id="ARBA00023140"/>
    </source>
</evidence>
<reference evidence="13" key="1">
    <citation type="submission" date="2024-07" db="EMBL/GenBank/DDBJ databases">
        <authorList>
            <person name="Yu S.T."/>
        </authorList>
    </citation>
    <scope>NUCLEOTIDE SEQUENCE</scope>
    <source>
        <strain evidence="13">R44</strain>
    </source>
</reference>
<keyword evidence="3 10" id="KW-0808">Transferase</keyword>
<dbReference type="NCBIfam" id="TIGR01930">
    <property type="entry name" value="AcCoA-C-Actrans"/>
    <property type="match status" value="1"/>
</dbReference>
<evidence type="ECO:0000256" key="2">
    <source>
        <dbReference type="ARBA" id="ARBA00010982"/>
    </source>
</evidence>
<evidence type="ECO:0000313" key="13">
    <source>
        <dbReference type="EMBL" id="XDQ71949.1"/>
    </source>
</evidence>
<dbReference type="GO" id="GO:0006635">
    <property type="term" value="P:fatty acid beta-oxidation"/>
    <property type="evidence" value="ECO:0007669"/>
    <property type="project" value="TreeGrafter"/>
</dbReference>
<evidence type="ECO:0000256" key="1">
    <source>
        <dbReference type="ARBA" id="ARBA00004275"/>
    </source>
</evidence>
<dbReference type="CDD" id="cd00751">
    <property type="entry name" value="thiolase"/>
    <property type="match status" value="1"/>
</dbReference>
<evidence type="ECO:0000259" key="12">
    <source>
        <dbReference type="Pfam" id="PF02803"/>
    </source>
</evidence>
<dbReference type="SUPFAM" id="SSF53901">
    <property type="entry name" value="Thiolase-like"/>
    <property type="match status" value="2"/>
</dbReference>
<keyword evidence="8 10" id="KW-0012">Acyltransferase</keyword>
<keyword evidence="6" id="KW-0443">Lipid metabolism</keyword>
<feature type="active site" description="Acyl-thioester intermediate" evidence="9">
    <location>
        <position position="90"/>
    </location>
</feature>
<keyword evidence="5" id="KW-0809">Transit peptide</keyword>
<evidence type="ECO:0000256" key="9">
    <source>
        <dbReference type="PIRSR" id="PIRSR000429-1"/>
    </source>
</evidence>
<evidence type="ECO:0000256" key="6">
    <source>
        <dbReference type="ARBA" id="ARBA00023098"/>
    </source>
</evidence>
<proteinExistence type="inferred from homology"/>
<evidence type="ECO:0000256" key="4">
    <source>
        <dbReference type="ARBA" id="ARBA00022832"/>
    </source>
</evidence>